<keyword evidence="2" id="KW-1185">Reference proteome</keyword>
<evidence type="ECO:0000313" key="1">
    <source>
        <dbReference type="EMBL" id="KZD22810.1"/>
    </source>
</evidence>
<protein>
    <submittedName>
        <fullName evidence="1">Uncharacterized protein</fullName>
    </submittedName>
</protein>
<proteinExistence type="predicted"/>
<sequence length="62" mass="6882">MISRRINLSEVSTSVRSAIVLSPKFEPAVGTSVPVFSDDECVQKLAMLMEHRDARTLAKLLH</sequence>
<organism evidence="1 2">
    <name type="scientific">Tardiphaga robiniae</name>
    <dbReference type="NCBI Taxonomy" id="943830"/>
    <lineage>
        <taxon>Bacteria</taxon>
        <taxon>Pseudomonadati</taxon>
        <taxon>Pseudomonadota</taxon>
        <taxon>Alphaproteobacteria</taxon>
        <taxon>Hyphomicrobiales</taxon>
        <taxon>Nitrobacteraceae</taxon>
        <taxon>Tardiphaga</taxon>
    </lineage>
</organism>
<dbReference type="AlphaFoldDB" id="A0A163Z1D8"/>
<comment type="caution">
    <text evidence="1">The sequence shown here is derived from an EMBL/GenBank/DDBJ whole genome shotgun (WGS) entry which is preliminary data.</text>
</comment>
<evidence type="ECO:0000313" key="2">
    <source>
        <dbReference type="Proteomes" id="UP000076574"/>
    </source>
</evidence>
<gene>
    <name evidence="1" type="ORF">A4A58_28130</name>
</gene>
<name>A0A163Z1D8_9BRAD</name>
<reference evidence="1 2" key="1">
    <citation type="submission" date="2016-03" db="EMBL/GenBank/DDBJ databases">
        <title>Microsymbionts genomes from the relict species Vavilovia formosa (Stev.) Fed.</title>
        <authorList>
            <person name="Kopat V."/>
            <person name="Chirak E."/>
            <person name="Kimeklis A."/>
            <person name="Andronov E."/>
        </authorList>
    </citation>
    <scope>NUCLEOTIDE SEQUENCE [LARGE SCALE GENOMIC DNA]</scope>
    <source>
        <strain evidence="1 2">Vaf07</strain>
    </source>
</reference>
<accession>A0A163Z1D8</accession>
<dbReference type="Proteomes" id="UP000076574">
    <property type="component" value="Unassembled WGS sequence"/>
</dbReference>
<dbReference type="EMBL" id="LVYV01000014">
    <property type="protein sequence ID" value="KZD22810.1"/>
    <property type="molecule type" value="Genomic_DNA"/>
</dbReference>